<dbReference type="Pfam" id="PF04299">
    <property type="entry name" value="FMN_bind_2"/>
    <property type="match status" value="1"/>
</dbReference>
<dbReference type="Gene3D" id="2.30.110.10">
    <property type="entry name" value="Electron Transport, Fmn-binding Protein, Chain A"/>
    <property type="match status" value="1"/>
</dbReference>
<dbReference type="RefSeq" id="WP_064218055.1">
    <property type="nucleotide sequence ID" value="NZ_LVXZ01000018.1"/>
</dbReference>
<name>A0A179BMT5_ACIFR</name>
<proteinExistence type="predicted"/>
<dbReference type="PANTHER" id="PTHR35802:SF1">
    <property type="entry name" value="PROTEASE SYNTHASE AND SPORULATION PROTEIN PAI 2"/>
    <property type="match status" value="1"/>
</dbReference>
<keyword evidence="2" id="KW-1185">Reference proteome</keyword>
<evidence type="ECO:0000313" key="2">
    <source>
        <dbReference type="Proteomes" id="UP000078302"/>
    </source>
</evidence>
<gene>
    <name evidence="1" type="ORF">A4H96_02095</name>
</gene>
<comment type="caution">
    <text evidence="1">The sequence shown here is derived from an EMBL/GenBank/DDBJ whole genome shotgun (WGS) entry which is preliminary data.</text>
</comment>
<dbReference type="SUPFAM" id="SSF50475">
    <property type="entry name" value="FMN-binding split barrel"/>
    <property type="match status" value="1"/>
</dbReference>
<reference evidence="1 2" key="1">
    <citation type="submission" date="2016-04" db="EMBL/GenBank/DDBJ databases">
        <title>Acidithiobacillus ferrooxidans genome sequencing and assembly.</title>
        <authorList>
            <person name="Zhou Z."/>
        </authorList>
    </citation>
    <scope>NUCLEOTIDE SEQUENCE [LARGE SCALE GENOMIC DNA]</scope>
    <source>
        <strain evidence="1 2">BY0502</strain>
    </source>
</reference>
<dbReference type="InterPro" id="IPR012349">
    <property type="entry name" value="Split_barrel_FMN-bd"/>
</dbReference>
<accession>A0A179BMT5</accession>
<dbReference type="PIRSF" id="PIRSF010372">
    <property type="entry name" value="PaiB"/>
    <property type="match status" value="1"/>
</dbReference>
<dbReference type="AlphaFoldDB" id="A0A179BMT5"/>
<sequence length="219" mass="24493">MYCPDPFAETRPEILRALIQRYPLATLVSMGANGLEANHIPLYLASGEGPQPVLQGHVACANPLWREASPDDEVLVIFQGPQHYISPSWYATKAETGKVVPTWNYAVVHAHGQLQVRDDPDWVRQQMVALTAQQEKDFLQPWQVEDAPRDFTERLIQQVVGIEIPISRWMGKWKVSQNQPQCNRESVAAHLAQQGGAYSAAMADLVLSRRTSDNKDPVG</sequence>
<protein>
    <submittedName>
        <fullName evidence="1">Transcriptional regulator</fullName>
    </submittedName>
</protein>
<dbReference type="OrthoDB" id="9794948at2"/>
<dbReference type="InterPro" id="IPR007396">
    <property type="entry name" value="TR_PAI2-type"/>
</dbReference>
<organism evidence="1 2">
    <name type="scientific">Acidithiobacillus ferrooxidans</name>
    <name type="common">Thiobacillus ferrooxidans</name>
    <dbReference type="NCBI Taxonomy" id="920"/>
    <lineage>
        <taxon>Bacteria</taxon>
        <taxon>Pseudomonadati</taxon>
        <taxon>Pseudomonadota</taxon>
        <taxon>Acidithiobacillia</taxon>
        <taxon>Acidithiobacillales</taxon>
        <taxon>Acidithiobacillaceae</taxon>
        <taxon>Acidithiobacillus</taxon>
    </lineage>
</organism>
<evidence type="ECO:0000313" key="1">
    <source>
        <dbReference type="EMBL" id="OAP93038.1"/>
    </source>
</evidence>
<dbReference type="Proteomes" id="UP000078302">
    <property type="component" value="Unassembled WGS sequence"/>
</dbReference>
<dbReference type="PANTHER" id="PTHR35802">
    <property type="entry name" value="PROTEASE SYNTHASE AND SPORULATION PROTEIN PAI 2"/>
    <property type="match status" value="1"/>
</dbReference>
<dbReference type="EMBL" id="LVXZ01000018">
    <property type="protein sequence ID" value="OAP93038.1"/>
    <property type="molecule type" value="Genomic_DNA"/>
</dbReference>